<comment type="caution">
    <text evidence="3">The sequence shown here is derived from an EMBL/GenBank/DDBJ whole genome shotgun (WGS) entry which is preliminary data.</text>
</comment>
<evidence type="ECO:0000313" key="2">
    <source>
        <dbReference type="EMBL" id="ORY52431.1"/>
    </source>
</evidence>
<name>A0A1Y2CZE6_9FUNG</name>
<dbReference type="EMBL" id="MCGO01000003">
    <property type="protein sequence ID" value="ORY52431.1"/>
    <property type="molecule type" value="Genomic_DNA"/>
</dbReference>
<reference evidence="3 4" key="1">
    <citation type="submission" date="2016-07" db="EMBL/GenBank/DDBJ databases">
        <title>Pervasive Adenine N6-methylation of Active Genes in Fungi.</title>
        <authorList>
            <consortium name="DOE Joint Genome Institute"/>
            <person name="Mondo S.J."/>
            <person name="Dannebaum R.O."/>
            <person name="Kuo R.C."/>
            <person name="Labutti K."/>
            <person name="Haridas S."/>
            <person name="Kuo A."/>
            <person name="Salamov A."/>
            <person name="Ahrendt S.R."/>
            <person name="Lipzen A."/>
            <person name="Sullivan W."/>
            <person name="Andreopoulos W.B."/>
            <person name="Clum A."/>
            <person name="Lindquist E."/>
            <person name="Daum C."/>
            <person name="Ramamoorthy G.K."/>
            <person name="Gryganskyi A."/>
            <person name="Culley D."/>
            <person name="Magnuson J.K."/>
            <person name="James T.Y."/>
            <person name="O'Malley M.A."/>
            <person name="Stajich J.E."/>
            <person name="Spatafora J.W."/>
            <person name="Visel A."/>
            <person name="Grigoriev I.V."/>
        </authorList>
    </citation>
    <scope>NUCLEOTIDE SEQUENCE [LARGE SCALE GENOMIC DNA]</scope>
    <source>
        <strain evidence="3 4">JEL800</strain>
    </source>
</reference>
<dbReference type="EMBL" id="MCGO01000003">
    <property type="protein sequence ID" value="ORY52432.1"/>
    <property type="molecule type" value="Genomic_DNA"/>
</dbReference>
<accession>A0A1Y2CZE6</accession>
<evidence type="ECO:0000313" key="4">
    <source>
        <dbReference type="Proteomes" id="UP000193642"/>
    </source>
</evidence>
<organism evidence="3 4">
    <name type="scientific">Rhizoclosmatium globosum</name>
    <dbReference type="NCBI Taxonomy" id="329046"/>
    <lineage>
        <taxon>Eukaryota</taxon>
        <taxon>Fungi</taxon>
        <taxon>Fungi incertae sedis</taxon>
        <taxon>Chytridiomycota</taxon>
        <taxon>Chytridiomycota incertae sedis</taxon>
        <taxon>Chytridiomycetes</taxon>
        <taxon>Chytridiales</taxon>
        <taxon>Chytriomycetaceae</taxon>
        <taxon>Rhizoclosmatium</taxon>
    </lineage>
</organism>
<proteinExistence type="predicted"/>
<evidence type="ECO:0000313" key="1">
    <source>
        <dbReference type="EMBL" id="ORY47659.1"/>
    </source>
</evidence>
<evidence type="ECO:0000313" key="3">
    <source>
        <dbReference type="EMBL" id="ORY52432.1"/>
    </source>
</evidence>
<dbReference type="AlphaFoldDB" id="A0A1Y2CZE6"/>
<dbReference type="EMBL" id="MCGO01000013">
    <property type="protein sequence ID" value="ORY47659.1"/>
    <property type="molecule type" value="Genomic_DNA"/>
</dbReference>
<dbReference type="Proteomes" id="UP000193642">
    <property type="component" value="Unassembled WGS sequence"/>
</dbReference>
<gene>
    <name evidence="2" type="ORF">BCR33DRAFT_711752</name>
    <name evidence="3" type="ORF">BCR33DRAFT_711753</name>
    <name evidence="1" type="ORF">BCR33DRAFT_714758</name>
</gene>
<keyword evidence="4" id="KW-1185">Reference proteome</keyword>
<protein>
    <submittedName>
        <fullName evidence="3">Uncharacterized protein</fullName>
    </submittedName>
</protein>
<sequence>MYRRLMTSYETLVYANLTAASPCVKLSKLDSILTSSRGRREWVLIAFHVHKFLSTSSRYRPGFHQC</sequence>